<dbReference type="eggNOG" id="COG0673">
    <property type="taxonomic scope" value="Bacteria"/>
</dbReference>
<dbReference type="SUPFAM" id="SSF51735">
    <property type="entry name" value="NAD(P)-binding Rossmann-fold domains"/>
    <property type="match status" value="1"/>
</dbReference>
<keyword evidence="9" id="KW-1185">Reference proteome</keyword>
<evidence type="ECO:0000256" key="5">
    <source>
        <dbReference type="ARBA" id="ARBA00023295"/>
    </source>
</evidence>
<dbReference type="PATRIC" id="fig|861299.3.peg.2237"/>
<protein>
    <submittedName>
        <fullName evidence="8">Oxidoreductase domain protein</fullName>
    </submittedName>
</protein>
<dbReference type="AlphaFoldDB" id="W0RH52"/>
<accession>W0RH52</accession>
<comment type="cofactor">
    <cofactor evidence="1">
        <name>NAD(+)</name>
        <dbReference type="ChEBI" id="CHEBI:57540"/>
    </cofactor>
</comment>
<dbReference type="InterPro" id="IPR006311">
    <property type="entry name" value="TAT_signal"/>
</dbReference>
<dbReference type="RefSeq" id="WP_104022506.1">
    <property type="nucleotide sequence ID" value="NZ_CP007128.1"/>
</dbReference>
<keyword evidence="4" id="KW-0520">NAD</keyword>
<gene>
    <name evidence="8" type="ORF">J421_2200</name>
</gene>
<dbReference type="GO" id="GO:0016798">
    <property type="term" value="F:hydrolase activity, acting on glycosyl bonds"/>
    <property type="evidence" value="ECO:0007669"/>
    <property type="project" value="UniProtKB-KW"/>
</dbReference>
<dbReference type="GO" id="GO:0000166">
    <property type="term" value="F:nucleotide binding"/>
    <property type="evidence" value="ECO:0007669"/>
    <property type="project" value="InterPro"/>
</dbReference>
<evidence type="ECO:0000259" key="7">
    <source>
        <dbReference type="Pfam" id="PF21252"/>
    </source>
</evidence>
<keyword evidence="3" id="KW-0378">Hydrolase</keyword>
<dbReference type="OrthoDB" id="9771072at2"/>
<dbReference type="InterPro" id="IPR019546">
    <property type="entry name" value="TAT_signal_bac_arc"/>
</dbReference>
<name>W0RH52_9BACT</name>
<evidence type="ECO:0000313" key="9">
    <source>
        <dbReference type="Proteomes" id="UP000019151"/>
    </source>
</evidence>
<dbReference type="PANTHER" id="PTHR43818:SF1">
    <property type="entry name" value="GLYCOSYL HYDROLASE FAMILY 109 PROTEIN"/>
    <property type="match status" value="1"/>
</dbReference>
<dbReference type="Pfam" id="PF01408">
    <property type="entry name" value="GFO_IDH_MocA"/>
    <property type="match status" value="1"/>
</dbReference>
<reference evidence="8 9" key="1">
    <citation type="journal article" date="2014" name="Genome Announc.">
        <title>Genome Sequence and Methylome of Soil Bacterium Gemmatirosa kalamazoonensis KBS708T, a Member of the Rarely Cultivated Gemmatimonadetes Phylum.</title>
        <authorList>
            <person name="Debruyn J.M."/>
            <person name="Radosevich M."/>
            <person name="Wommack K.E."/>
            <person name="Polson S.W."/>
            <person name="Hauser L.J."/>
            <person name="Fawaz M.N."/>
            <person name="Korlach J."/>
            <person name="Tsai Y.C."/>
        </authorList>
    </citation>
    <scope>NUCLEOTIDE SEQUENCE [LARGE SCALE GENOMIC DNA]</scope>
    <source>
        <strain evidence="8 9">KBS708</strain>
    </source>
</reference>
<dbReference type="InterPro" id="IPR049303">
    <property type="entry name" value="Glyco_hydro_109_C"/>
</dbReference>
<sequence length="461" mass="51686">MSDRLDRRDFLRAATAAGVGIAFPPTPAGASPPTPAPNDFGGLLAVAPMDVVRIGFVGVGHQGSSHVENLVKIEGARVVAICDLEADRVAKMQDLVVKAGQPKPAGYSGSPTEFRKLCERDDVDLVYTATPWEWHAPVMLAAMRAGKHAATEVPMAPTLDELWELVETAEKTRRHCVMMENCTYDRTEMMILNMVRQGVFGDLLHAECGYLHDLRQLKLTDYYHPRWRIEYSIKYNRDNYPTHGLGPVAQWMDINRGNQFDHLVSMSSKEAGLHLWAEEHAGRDNTEARRAYKLGDVTKTLIRTKNGQTIQITHNTSNPRPYSRDILLQGTKGIVRKYPAEQIYVEGKSPKADQWEELRPWREQYEHPIWKELEEKSRGAGHGGMDFIEDFRLIDCLRAGVPTDLDVYDGAAWSAVAPISERSIAQRSRSVDFPDFTRGAWKTRRPLAVVGSGPAVASDQR</sequence>
<dbReference type="EMBL" id="CP007128">
    <property type="protein sequence ID" value="AHG89737.1"/>
    <property type="molecule type" value="Genomic_DNA"/>
</dbReference>
<dbReference type="PROSITE" id="PS51318">
    <property type="entry name" value="TAT"/>
    <property type="match status" value="1"/>
</dbReference>
<dbReference type="InterPro" id="IPR000683">
    <property type="entry name" value="Gfo/Idh/MocA-like_OxRdtase_N"/>
</dbReference>
<evidence type="ECO:0000259" key="6">
    <source>
        <dbReference type="Pfam" id="PF01408"/>
    </source>
</evidence>
<dbReference type="STRING" id="861299.J421_2200"/>
<dbReference type="Gene3D" id="3.30.360.10">
    <property type="entry name" value="Dihydrodipicolinate Reductase, domain 2"/>
    <property type="match status" value="1"/>
</dbReference>
<dbReference type="PANTHER" id="PTHR43818">
    <property type="entry name" value="BCDNA.GH03377"/>
    <property type="match status" value="1"/>
</dbReference>
<evidence type="ECO:0000313" key="8">
    <source>
        <dbReference type="EMBL" id="AHG89737.1"/>
    </source>
</evidence>
<comment type="similarity">
    <text evidence="2">Belongs to the Gfo/Idh/MocA family. Glycosyl hydrolase 109 subfamily.</text>
</comment>
<evidence type="ECO:0000256" key="1">
    <source>
        <dbReference type="ARBA" id="ARBA00001911"/>
    </source>
</evidence>
<evidence type="ECO:0000256" key="3">
    <source>
        <dbReference type="ARBA" id="ARBA00022801"/>
    </source>
</evidence>
<dbReference type="Pfam" id="PF21252">
    <property type="entry name" value="Glyco_hydro_109_C"/>
    <property type="match status" value="1"/>
</dbReference>
<dbReference type="InterPro" id="IPR036291">
    <property type="entry name" value="NAD(P)-bd_dom_sf"/>
</dbReference>
<dbReference type="Gene3D" id="3.40.50.720">
    <property type="entry name" value="NAD(P)-binding Rossmann-like Domain"/>
    <property type="match status" value="1"/>
</dbReference>
<feature type="domain" description="Gfo/Idh/MocA-like oxidoreductase N-terminal" evidence="6">
    <location>
        <begin position="52"/>
        <end position="176"/>
    </location>
</feature>
<dbReference type="NCBIfam" id="TIGR01409">
    <property type="entry name" value="TAT_signal_seq"/>
    <property type="match status" value="1"/>
</dbReference>
<proteinExistence type="inferred from homology"/>
<keyword evidence="5" id="KW-0326">Glycosidase</keyword>
<feature type="domain" description="Glycosyl hydrolase 109 C-terminal" evidence="7">
    <location>
        <begin position="189"/>
        <end position="357"/>
    </location>
</feature>
<dbReference type="Proteomes" id="UP000019151">
    <property type="component" value="Chromosome"/>
</dbReference>
<dbReference type="KEGG" id="gba:J421_2200"/>
<dbReference type="InterPro" id="IPR050463">
    <property type="entry name" value="Gfo/Idh/MocA_oxidrdct_glycsds"/>
</dbReference>
<dbReference type="InParanoid" id="W0RH52"/>
<evidence type="ECO:0000256" key="2">
    <source>
        <dbReference type="ARBA" id="ARBA00009329"/>
    </source>
</evidence>
<evidence type="ECO:0000256" key="4">
    <source>
        <dbReference type="ARBA" id="ARBA00023027"/>
    </source>
</evidence>
<organism evidence="8 9">
    <name type="scientific">Gemmatirosa kalamazoonensis</name>
    <dbReference type="NCBI Taxonomy" id="861299"/>
    <lineage>
        <taxon>Bacteria</taxon>
        <taxon>Pseudomonadati</taxon>
        <taxon>Gemmatimonadota</taxon>
        <taxon>Gemmatimonadia</taxon>
        <taxon>Gemmatimonadales</taxon>
        <taxon>Gemmatimonadaceae</taxon>
        <taxon>Gemmatirosa</taxon>
    </lineage>
</organism>
<dbReference type="HOGENOM" id="CLU_046965_0_0_0"/>